<dbReference type="EMBL" id="JAFBFH010000001">
    <property type="protein sequence ID" value="MBM7713228.1"/>
    <property type="molecule type" value="Genomic_DNA"/>
</dbReference>
<evidence type="ECO:0000256" key="2">
    <source>
        <dbReference type="ARBA" id="ARBA00023002"/>
    </source>
</evidence>
<feature type="domain" description="Flavin reductase like" evidence="3">
    <location>
        <begin position="10"/>
        <end position="151"/>
    </location>
</feature>
<dbReference type="SMART" id="SM00903">
    <property type="entry name" value="Flavin_Reduct"/>
    <property type="match status" value="1"/>
</dbReference>
<protein>
    <submittedName>
        <fullName evidence="4">Flavin reductase (DIM6/NTAB) family NADH-FMN oxidoreductase RutF</fullName>
    </submittedName>
</protein>
<dbReference type="PANTHER" id="PTHR30466">
    <property type="entry name" value="FLAVIN REDUCTASE"/>
    <property type="match status" value="1"/>
</dbReference>
<dbReference type="InterPro" id="IPR050268">
    <property type="entry name" value="NADH-dep_flavin_reductase"/>
</dbReference>
<proteinExistence type="inferred from homology"/>
<evidence type="ECO:0000313" key="4">
    <source>
        <dbReference type="EMBL" id="MBM7713228.1"/>
    </source>
</evidence>
<dbReference type="Gene3D" id="2.30.110.10">
    <property type="entry name" value="Electron Transport, Fmn-binding Protein, Chain A"/>
    <property type="match status" value="1"/>
</dbReference>
<dbReference type="SUPFAM" id="SSF50475">
    <property type="entry name" value="FMN-binding split barrel"/>
    <property type="match status" value="1"/>
</dbReference>
<reference evidence="4 5" key="1">
    <citation type="submission" date="2021-01" db="EMBL/GenBank/DDBJ databases">
        <title>Genomic Encyclopedia of Type Strains, Phase IV (KMG-IV): sequencing the most valuable type-strain genomes for metagenomic binning, comparative biology and taxonomic classification.</title>
        <authorList>
            <person name="Goeker M."/>
        </authorList>
    </citation>
    <scope>NUCLEOTIDE SEQUENCE [LARGE SCALE GENOMIC DNA]</scope>
    <source>
        <strain evidence="4 5">DSM 105453</strain>
    </source>
</reference>
<evidence type="ECO:0000259" key="3">
    <source>
        <dbReference type="SMART" id="SM00903"/>
    </source>
</evidence>
<organism evidence="4 5">
    <name type="scientific">Siminovitchia thermophila</name>
    <dbReference type="NCBI Taxonomy" id="1245522"/>
    <lineage>
        <taxon>Bacteria</taxon>
        <taxon>Bacillati</taxon>
        <taxon>Bacillota</taxon>
        <taxon>Bacilli</taxon>
        <taxon>Bacillales</taxon>
        <taxon>Bacillaceae</taxon>
        <taxon>Siminovitchia</taxon>
    </lineage>
</organism>
<dbReference type="Pfam" id="PF01613">
    <property type="entry name" value="Flavin_Reduct"/>
    <property type="match status" value="1"/>
</dbReference>
<dbReference type="Proteomes" id="UP000823485">
    <property type="component" value="Unassembled WGS sequence"/>
</dbReference>
<keyword evidence="2" id="KW-0560">Oxidoreductase</keyword>
<evidence type="ECO:0000256" key="1">
    <source>
        <dbReference type="ARBA" id="ARBA00008898"/>
    </source>
</evidence>
<sequence>MDTRELRNCFGCFATGVTVITWMNDDGQRRGITVNSFTSVSLDPPLVLISIDKKTKAFEELKNKSFVINILSADQAAYALQFAGRPQADLEVEWEETLGPLPALKGTVAHFKCSPWKEYEGGDHLLFVGKVEDFSYNQKESLLFYRGKFFETADRSILAANS</sequence>
<keyword evidence="5" id="KW-1185">Reference proteome</keyword>
<dbReference type="InterPro" id="IPR012349">
    <property type="entry name" value="Split_barrel_FMN-bd"/>
</dbReference>
<evidence type="ECO:0000313" key="5">
    <source>
        <dbReference type="Proteomes" id="UP000823485"/>
    </source>
</evidence>
<comment type="similarity">
    <text evidence="1">Belongs to the non-flavoprotein flavin reductase family.</text>
</comment>
<dbReference type="InterPro" id="IPR002563">
    <property type="entry name" value="Flavin_Rdtase-like_dom"/>
</dbReference>
<dbReference type="RefSeq" id="WP_205177950.1">
    <property type="nucleotide sequence ID" value="NZ_JAFBFH010000001.1"/>
</dbReference>
<accession>A0ABS2R0S0</accession>
<name>A0ABS2R0S0_9BACI</name>
<dbReference type="PANTHER" id="PTHR30466:SF11">
    <property type="entry name" value="FLAVIN-DEPENDENT MONOOXYGENASE, REDUCTASE SUBUNIT HSAB"/>
    <property type="match status" value="1"/>
</dbReference>
<gene>
    <name evidence="4" type="ORF">JOC94_000194</name>
</gene>
<comment type="caution">
    <text evidence="4">The sequence shown here is derived from an EMBL/GenBank/DDBJ whole genome shotgun (WGS) entry which is preliminary data.</text>
</comment>